<dbReference type="AlphaFoldDB" id="A0ABD1NLV3"/>
<evidence type="ECO:0000313" key="2">
    <source>
        <dbReference type="Proteomes" id="UP001603857"/>
    </source>
</evidence>
<reference evidence="1 2" key="1">
    <citation type="submission" date="2024-08" db="EMBL/GenBank/DDBJ databases">
        <title>Insights into the chromosomal genome structure of Flemingia macrophylla.</title>
        <authorList>
            <person name="Ding Y."/>
            <person name="Zhao Y."/>
            <person name="Bi W."/>
            <person name="Wu M."/>
            <person name="Zhao G."/>
            <person name="Gong Y."/>
            <person name="Li W."/>
            <person name="Zhang P."/>
        </authorList>
    </citation>
    <scope>NUCLEOTIDE SEQUENCE [LARGE SCALE GENOMIC DNA]</scope>
    <source>
        <strain evidence="1">DYQJB</strain>
        <tissue evidence="1">Leaf</tissue>
    </source>
</reference>
<dbReference type="Proteomes" id="UP001603857">
    <property type="component" value="Unassembled WGS sequence"/>
</dbReference>
<accession>A0ABD1NLV3</accession>
<name>A0ABD1NLV3_9FABA</name>
<protein>
    <submittedName>
        <fullName evidence="1">Uncharacterized protein</fullName>
    </submittedName>
</protein>
<proteinExistence type="predicted"/>
<gene>
    <name evidence="1" type="ORF">Fmac_003071</name>
</gene>
<sequence>MQVYLLKKYMLTEHRHQNSLSDVHQCVRLYENGATKISYPRFPLLYLPS</sequence>
<dbReference type="EMBL" id="JBGMDY010000001">
    <property type="protein sequence ID" value="KAL2349071.1"/>
    <property type="molecule type" value="Genomic_DNA"/>
</dbReference>
<evidence type="ECO:0000313" key="1">
    <source>
        <dbReference type="EMBL" id="KAL2349071.1"/>
    </source>
</evidence>
<keyword evidence="2" id="KW-1185">Reference proteome</keyword>
<comment type="caution">
    <text evidence="1">The sequence shown here is derived from an EMBL/GenBank/DDBJ whole genome shotgun (WGS) entry which is preliminary data.</text>
</comment>
<organism evidence="1 2">
    <name type="scientific">Flemingia macrophylla</name>
    <dbReference type="NCBI Taxonomy" id="520843"/>
    <lineage>
        <taxon>Eukaryota</taxon>
        <taxon>Viridiplantae</taxon>
        <taxon>Streptophyta</taxon>
        <taxon>Embryophyta</taxon>
        <taxon>Tracheophyta</taxon>
        <taxon>Spermatophyta</taxon>
        <taxon>Magnoliopsida</taxon>
        <taxon>eudicotyledons</taxon>
        <taxon>Gunneridae</taxon>
        <taxon>Pentapetalae</taxon>
        <taxon>rosids</taxon>
        <taxon>fabids</taxon>
        <taxon>Fabales</taxon>
        <taxon>Fabaceae</taxon>
        <taxon>Papilionoideae</taxon>
        <taxon>50 kb inversion clade</taxon>
        <taxon>NPAAA clade</taxon>
        <taxon>indigoferoid/millettioid clade</taxon>
        <taxon>Phaseoleae</taxon>
        <taxon>Flemingia</taxon>
    </lineage>
</organism>